<dbReference type="AlphaFoldDB" id="A0A6J7S876"/>
<proteinExistence type="predicted"/>
<protein>
    <submittedName>
        <fullName evidence="1">Unannotated protein</fullName>
    </submittedName>
</protein>
<reference evidence="1" key="1">
    <citation type="submission" date="2020-05" db="EMBL/GenBank/DDBJ databases">
        <authorList>
            <person name="Chiriac C."/>
            <person name="Salcher M."/>
            <person name="Ghai R."/>
            <person name="Kavagutti S V."/>
        </authorList>
    </citation>
    <scope>NUCLEOTIDE SEQUENCE</scope>
</reference>
<accession>A0A6J7S876</accession>
<sequence length="35" mass="4049">MLDTAAMREMRVLIVATLVIRVGDHRLRFKASQLH</sequence>
<organism evidence="1">
    <name type="scientific">freshwater metagenome</name>
    <dbReference type="NCBI Taxonomy" id="449393"/>
    <lineage>
        <taxon>unclassified sequences</taxon>
        <taxon>metagenomes</taxon>
        <taxon>ecological metagenomes</taxon>
    </lineage>
</organism>
<name>A0A6J7S876_9ZZZZ</name>
<dbReference type="EMBL" id="CAFBPZ010000032">
    <property type="protein sequence ID" value="CAB5037455.1"/>
    <property type="molecule type" value="Genomic_DNA"/>
</dbReference>
<evidence type="ECO:0000313" key="1">
    <source>
        <dbReference type="EMBL" id="CAB5037455.1"/>
    </source>
</evidence>
<gene>
    <name evidence="1" type="ORF">UFOPK4237_00641</name>
</gene>